<dbReference type="PANTHER" id="PTHR43221:SF3">
    <property type="entry name" value="SLL1280 PROTEIN"/>
    <property type="match status" value="1"/>
</dbReference>
<keyword evidence="7" id="KW-1133">Transmembrane helix</keyword>
<evidence type="ECO:0000256" key="7">
    <source>
        <dbReference type="ARBA" id="ARBA00022989"/>
    </source>
</evidence>
<gene>
    <name evidence="12" type="ORF">POL67_07605</name>
</gene>
<evidence type="ECO:0000256" key="6">
    <source>
        <dbReference type="ARBA" id="ARBA00022833"/>
    </source>
</evidence>
<organism evidence="12 13">
    <name type="scientific">Polyangium mundeleinium</name>
    <dbReference type="NCBI Taxonomy" id="2995306"/>
    <lineage>
        <taxon>Bacteria</taxon>
        <taxon>Pseudomonadati</taxon>
        <taxon>Myxococcota</taxon>
        <taxon>Polyangia</taxon>
        <taxon>Polyangiales</taxon>
        <taxon>Polyangiaceae</taxon>
        <taxon>Polyangium</taxon>
    </lineage>
</organism>
<dbReference type="CDD" id="cd07325">
    <property type="entry name" value="M48_Ste24p_like"/>
    <property type="match status" value="1"/>
</dbReference>
<comment type="caution">
    <text evidence="12">The sequence shown here is derived from an EMBL/GenBank/DDBJ whole genome shotgun (WGS) entry which is preliminary data.</text>
</comment>
<evidence type="ECO:0000313" key="12">
    <source>
        <dbReference type="EMBL" id="MDC0741208.1"/>
    </source>
</evidence>
<keyword evidence="13" id="KW-1185">Reference proteome</keyword>
<name>A0ABT5EHC0_9BACT</name>
<reference evidence="12 13" key="1">
    <citation type="submission" date="2022-11" db="EMBL/GenBank/DDBJ databases">
        <title>Minimal conservation of predation-associated metabolite biosynthetic gene clusters underscores biosynthetic potential of Myxococcota including descriptions for ten novel species: Archangium lansinium sp. nov., Myxococcus landrumus sp. nov., Nannocystis bai.</title>
        <authorList>
            <person name="Ahearne A."/>
            <person name="Stevens C."/>
            <person name="Dowd S."/>
        </authorList>
    </citation>
    <scope>NUCLEOTIDE SEQUENCE [LARGE SCALE GENOMIC DNA]</scope>
    <source>
        <strain evidence="12 13">RJM3</strain>
    </source>
</reference>
<evidence type="ECO:0000256" key="3">
    <source>
        <dbReference type="ARBA" id="ARBA00022692"/>
    </source>
</evidence>
<keyword evidence="6 10" id="KW-0862">Zinc</keyword>
<keyword evidence="8 10" id="KW-0482">Metalloprotease</keyword>
<protein>
    <submittedName>
        <fullName evidence="12">M48 family metallopeptidase</fullName>
    </submittedName>
</protein>
<accession>A0ABT5EHC0</accession>
<keyword evidence="9" id="KW-0472">Membrane</keyword>
<dbReference type="PANTHER" id="PTHR43221">
    <property type="entry name" value="PROTEASE HTPX"/>
    <property type="match status" value="1"/>
</dbReference>
<evidence type="ECO:0000256" key="5">
    <source>
        <dbReference type="ARBA" id="ARBA00022801"/>
    </source>
</evidence>
<comment type="cofactor">
    <cofactor evidence="10">
        <name>Zn(2+)</name>
        <dbReference type="ChEBI" id="CHEBI:29105"/>
    </cofactor>
    <text evidence="10">Binds 1 zinc ion per subunit.</text>
</comment>
<keyword evidence="4" id="KW-0479">Metal-binding</keyword>
<keyword evidence="1" id="KW-1003">Cell membrane</keyword>
<feature type="domain" description="Peptidase M48" evidence="11">
    <location>
        <begin position="79"/>
        <end position="262"/>
    </location>
</feature>
<dbReference type="Gene3D" id="3.30.2010.10">
    <property type="entry name" value="Metalloproteases ('zincins'), catalytic domain"/>
    <property type="match status" value="1"/>
</dbReference>
<dbReference type="InterPro" id="IPR001915">
    <property type="entry name" value="Peptidase_M48"/>
</dbReference>
<evidence type="ECO:0000256" key="2">
    <source>
        <dbReference type="ARBA" id="ARBA00022670"/>
    </source>
</evidence>
<dbReference type="Pfam" id="PF01435">
    <property type="entry name" value="Peptidase_M48"/>
    <property type="match status" value="1"/>
</dbReference>
<evidence type="ECO:0000256" key="4">
    <source>
        <dbReference type="ARBA" id="ARBA00022723"/>
    </source>
</evidence>
<comment type="similarity">
    <text evidence="10">Belongs to the peptidase M48 family.</text>
</comment>
<evidence type="ECO:0000256" key="10">
    <source>
        <dbReference type="RuleBase" id="RU003983"/>
    </source>
</evidence>
<evidence type="ECO:0000256" key="8">
    <source>
        <dbReference type="ARBA" id="ARBA00023049"/>
    </source>
</evidence>
<keyword evidence="3" id="KW-0812">Transmembrane</keyword>
<evidence type="ECO:0000256" key="1">
    <source>
        <dbReference type="ARBA" id="ARBA00022475"/>
    </source>
</evidence>
<evidence type="ECO:0000313" key="13">
    <source>
        <dbReference type="Proteomes" id="UP001221411"/>
    </source>
</evidence>
<evidence type="ECO:0000259" key="11">
    <source>
        <dbReference type="Pfam" id="PF01435"/>
    </source>
</evidence>
<proteinExistence type="inferred from homology"/>
<dbReference type="EMBL" id="JAQNDO010000001">
    <property type="protein sequence ID" value="MDC0741208.1"/>
    <property type="molecule type" value="Genomic_DNA"/>
</dbReference>
<dbReference type="Proteomes" id="UP001221411">
    <property type="component" value="Unassembled WGS sequence"/>
</dbReference>
<dbReference type="RefSeq" id="WP_271916427.1">
    <property type="nucleotide sequence ID" value="NZ_JAQNDO010000001.1"/>
</dbReference>
<sequence length="297" mass="32591">MAQVGTLDFKGFIENRKEQRAGGVDGGGHAYAYVSDRTTRAAFDKMKPVELAVAASVRFFKAVGKSDLLGHAVKVGTNQFPRVHGIAAECAQTLGIATPTVYILNNPQMNAATYGTNDDSFIMVHSALVDHFSDEDLRNVIGHECGHIHNSHVVYLTAMHYLKIMASRLLGPLVEPAVVALSSWSRRAEVTCDRAGLLCCRSLEVAQRTFAKLALGSAKLYAELNMDAFLAQYEEGREGVGRYRELLASHPYLPKRVMALRTFAESELYKKHIGQEGPGLSMEEVDEKVHDIIKVVG</sequence>
<dbReference type="InterPro" id="IPR050083">
    <property type="entry name" value="HtpX_protease"/>
</dbReference>
<keyword evidence="2 10" id="KW-0645">Protease</keyword>
<evidence type="ECO:0000256" key="9">
    <source>
        <dbReference type="ARBA" id="ARBA00023136"/>
    </source>
</evidence>
<keyword evidence="5 10" id="KW-0378">Hydrolase</keyword>